<name>A0A6I4URY6_9SPHN</name>
<evidence type="ECO:0000256" key="4">
    <source>
        <dbReference type="ARBA" id="ARBA00022618"/>
    </source>
</evidence>
<dbReference type="EMBL" id="WTYK01000004">
    <property type="protein sequence ID" value="MXP41672.1"/>
    <property type="molecule type" value="Genomic_DNA"/>
</dbReference>
<evidence type="ECO:0000256" key="8">
    <source>
        <dbReference type="ARBA" id="ARBA00023306"/>
    </source>
</evidence>
<dbReference type="GO" id="GO:0032153">
    <property type="term" value="C:cell division site"/>
    <property type="evidence" value="ECO:0007669"/>
    <property type="project" value="UniProtKB-UniRule"/>
</dbReference>
<dbReference type="Gene3D" id="3.10.20.310">
    <property type="entry name" value="membrane protein fhac"/>
    <property type="match status" value="1"/>
</dbReference>
<dbReference type="HAMAP" id="MF_00911">
    <property type="entry name" value="FtsQ_subfam"/>
    <property type="match status" value="1"/>
</dbReference>
<dbReference type="RefSeq" id="WP_160746523.1">
    <property type="nucleotide sequence ID" value="NZ_WTYK01000004.1"/>
</dbReference>
<dbReference type="AlphaFoldDB" id="A0A6I4URY6"/>
<comment type="caution">
    <text evidence="12">The sequence shown here is derived from an EMBL/GenBank/DDBJ whole genome shotgun (WGS) entry which is preliminary data.</text>
</comment>
<keyword evidence="3 9" id="KW-0997">Cell inner membrane</keyword>
<keyword evidence="5 9" id="KW-0812">Transmembrane</keyword>
<comment type="function">
    <text evidence="9">Essential cell division protein.</text>
</comment>
<feature type="region of interest" description="Disordered" evidence="10">
    <location>
        <begin position="1"/>
        <end position="27"/>
    </location>
</feature>
<comment type="similarity">
    <text evidence="9">Belongs to the FtsQ/DivIB family. FtsQ subfamily.</text>
</comment>
<gene>
    <name evidence="9" type="primary">ftsQ</name>
    <name evidence="12" type="ORF">GRI75_08460</name>
</gene>
<evidence type="ECO:0000256" key="5">
    <source>
        <dbReference type="ARBA" id="ARBA00022692"/>
    </source>
</evidence>
<dbReference type="GO" id="GO:0005886">
    <property type="term" value="C:plasma membrane"/>
    <property type="evidence" value="ECO:0007669"/>
    <property type="project" value="UniProtKB-SubCell"/>
</dbReference>
<dbReference type="OrthoDB" id="9783091at2"/>
<feature type="transmembrane region" description="Helical" evidence="9">
    <location>
        <begin position="53"/>
        <end position="79"/>
    </location>
</feature>
<evidence type="ECO:0000256" key="10">
    <source>
        <dbReference type="SAM" id="MobiDB-lite"/>
    </source>
</evidence>
<keyword evidence="8 9" id="KW-0131">Cell cycle</keyword>
<dbReference type="Proteomes" id="UP000469159">
    <property type="component" value="Unassembled WGS sequence"/>
</dbReference>
<evidence type="ECO:0000256" key="2">
    <source>
        <dbReference type="ARBA" id="ARBA00022475"/>
    </source>
</evidence>
<evidence type="ECO:0000256" key="6">
    <source>
        <dbReference type="ARBA" id="ARBA00022989"/>
    </source>
</evidence>
<keyword evidence="7 9" id="KW-0472">Membrane</keyword>
<keyword evidence="13" id="KW-1185">Reference proteome</keyword>
<protein>
    <recommendedName>
        <fullName evidence="9">Cell division protein FtsQ</fullName>
    </recommendedName>
</protein>
<evidence type="ECO:0000256" key="3">
    <source>
        <dbReference type="ARBA" id="ARBA00022519"/>
    </source>
</evidence>
<feature type="domain" description="POTRA" evidence="11">
    <location>
        <begin position="92"/>
        <end position="160"/>
    </location>
</feature>
<dbReference type="InterPro" id="IPR013685">
    <property type="entry name" value="POTRA_FtsQ_type"/>
</dbReference>
<dbReference type="GO" id="GO:0043093">
    <property type="term" value="P:FtsZ-dependent cytokinesis"/>
    <property type="evidence" value="ECO:0007669"/>
    <property type="project" value="UniProtKB-UniRule"/>
</dbReference>
<keyword evidence="6 9" id="KW-1133">Transmembrane helix</keyword>
<dbReference type="InterPro" id="IPR026579">
    <property type="entry name" value="FtsQ"/>
</dbReference>
<accession>A0A6I4URY6</accession>
<keyword evidence="4 9" id="KW-0132">Cell division</keyword>
<feature type="compositionally biased region" description="Basic residues" evidence="10">
    <location>
        <begin position="1"/>
        <end position="16"/>
    </location>
</feature>
<dbReference type="PANTHER" id="PTHR35851">
    <property type="entry name" value="CELL DIVISION PROTEIN FTSQ"/>
    <property type="match status" value="1"/>
</dbReference>
<organism evidence="12 13">
    <name type="scientific">Croceibacterium soli</name>
    <dbReference type="NCBI Taxonomy" id="1739690"/>
    <lineage>
        <taxon>Bacteria</taxon>
        <taxon>Pseudomonadati</taxon>
        <taxon>Pseudomonadota</taxon>
        <taxon>Alphaproteobacteria</taxon>
        <taxon>Sphingomonadales</taxon>
        <taxon>Erythrobacteraceae</taxon>
        <taxon>Croceibacterium</taxon>
    </lineage>
</organism>
<dbReference type="InterPro" id="IPR034746">
    <property type="entry name" value="POTRA"/>
</dbReference>
<dbReference type="Pfam" id="PF03799">
    <property type="entry name" value="FtsQ_DivIB_C"/>
    <property type="match status" value="1"/>
</dbReference>
<dbReference type="PANTHER" id="PTHR35851:SF1">
    <property type="entry name" value="CELL DIVISION PROTEIN FTSQ"/>
    <property type="match status" value="1"/>
</dbReference>
<dbReference type="PROSITE" id="PS51779">
    <property type="entry name" value="POTRA"/>
    <property type="match status" value="1"/>
</dbReference>
<evidence type="ECO:0000313" key="12">
    <source>
        <dbReference type="EMBL" id="MXP41672.1"/>
    </source>
</evidence>
<comment type="subcellular location">
    <subcellularLocation>
        <location evidence="9">Cell inner membrane</location>
        <topology evidence="9">Single-pass type II membrane protein</topology>
    </subcellularLocation>
    <subcellularLocation>
        <location evidence="1">Membrane</location>
    </subcellularLocation>
    <text evidence="9">Localizes to the division septum.</text>
</comment>
<dbReference type="InterPro" id="IPR005548">
    <property type="entry name" value="Cell_div_FtsQ/DivIB_C"/>
</dbReference>
<dbReference type="Pfam" id="PF08478">
    <property type="entry name" value="POTRA_1"/>
    <property type="match status" value="1"/>
</dbReference>
<proteinExistence type="inferred from homology"/>
<sequence>MAQTIRRKPTGVRRQARAQGTQQQVRKARAKTNSAVDALMRVLPFTEEQLHRFFLIVILGAAAVLAWLVASLAGLTALIDHKIAVVAADAGFEVNRVEVRGVERLNELKVYERVLGERDRAMPQVDLHALRDSVMELSWVEDARVSRQLPDRVVIDIVERTPHAVLRKPGKLVLIDAAGHELEPVSAAEAKGKLLISGPGAQAQVGALSTLLDAAPALRPQVTEAEWIGNRRWNLTFKTGQVLALPQGPEVAAGALINFARLDGLNRLLGGKVVAFDMRTPERIYMRCPDCAGPPQIAEGT</sequence>
<evidence type="ECO:0000256" key="1">
    <source>
        <dbReference type="ARBA" id="ARBA00004370"/>
    </source>
</evidence>
<evidence type="ECO:0000256" key="9">
    <source>
        <dbReference type="HAMAP-Rule" id="MF_00911"/>
    </source>
</evidence>
<evidence type="ECO:0000256" key="7">
    <source>
        <dbReference type="ARBA" id="ARBA00023136"/>
    </source>
</evidence>
<keyword evidence="2 9" id="KW-1003">Cell membrane</keyword>
<dbReference type="GO" id="GO:0090529">
    <property type="term" value="P:cell septum assembly"/>
    <property type="evidence" value="ECO:0007669"/>
    <property type="project" value="InterPro"/>
</dbReference>
<evidence type="ECO:0000313" key="13">
    <source>
        <dbReference type="Proteomes" id="UP000469159"/>
    </source>
</evidence>
<reference evidence="12 13" key="1">
    <citation type="submission" date="2019-12" db="EMBL/GenBank/DDBJ databases">
        <title>Genomic-based taxomic classification of the family Erythrobacteraceae.</title>
        <authorList>
            <person name="Xu L."/>
        </authorList>
    </citation>
    <scope>NUCLEOTIDE SEQUENCE [LARGE SCALE GENOMIC DNA]</scope>
    <source>
        <strain evidence="12 13">MCCC 1K02066</strain>
    </source>
</reference>
<evidence type="ECO:0000259" key="11">
    <source>
        <dbReference type="PROSITE" id="PS51779"/>
    </source>
</evidence>